<keyword evidence="3" id="KW-1185">Reference proteome</keyword>
<evidence type="ECO:0000313" key="2">
    <source>
        <dbReference type="EMBL" id="MBD3930499.1"/>
    </source>
</evidence>
<dbReference type="RefSeq" id="WP_191207771.1">
    <property type="nucleotide sequence ID" value="NZ_BAABKL010000039.1"/>
</dbReference>
<proteinExistence type="predicted"/>
<evidence type="ECO:0000256" key="1">
    <source>
        <dbReference type="SAM" id="MobiDB-lite"/>
    </source>
</evidence>
<feature type="compositionally biased region" description="Gly residues" evidence="1">
    <location>
        <begin position="26"/>
        <end position="38"/>
    </location>
</feature>
<organism evidence="2 3">
    <name type="scientific">Streptomyces chumphonensis</name>
    <dbReference type="NCBI Taxonomy" id="1214925"/>
    <lineage>
        <taxon>Bacteria</taxon>
        <taxon>Bacillati</taxon>
        <taxon>Actinomycetota</taxon>
        <taxon>Actinomycetes</taxon>
        <taxon>Kitasatosporales</taxon>
        <taxon>Streptomycetaceae</taxon>
        <taxon>Streptomyces</taxon>
    </lineage>
</organism>
<accession>A0A927EXJ2</accession>
<dbReference type="EMBL" id="JACXYU010000001">
    <property type="protein sequence ID" value="MBD3930499.1"/>
    <property type="molecule type" value="Genomic_DNA"/>
</dbReference>
<dbReference type="Pfam" id="PF19756">
    <property type="entry name" value="DUF6243"/>
    <property type="match status" value="1"/>
</dbReference>
<feature type="region of interest" description="Disordered" evidence="1">
    <location>
        <begin position="1"/>
        <end position="45"/>
    </location>
</feature>
<gene>
    <name evidence="2" type="ORF">IF129_02765</name>
</gene>
<dbReference type="InterPro" id="IPR046210">
    <property type="entry name" value="DUF6243"/>
</dbReference>
<protein>
    <submittedName>
        <fullName evidence="2">Uncharacterized protein</fullName>
    </submittedName>
</protein>
<dbReference type="Proteomes" id="UP000632289">
    <property type="component" value="Unassembled WGS sequence"/>
</dbReference>
<name>A0A927EXJ2_9ACTN</name>
<evidence type="ECO:0000313" key="3">
    <source>
        <dbReference type="Proteomes" id="UP000632289"/>
    </source>
</evidence>
<reference evidence="2" key="1">
    <citation type="submission" date="2020-09" db="EMBL/GenBank/DDBJ databases">
        <title>Secondary metabolite and genome analysis of marine Streptomyces chumphonensis KK1-2T.</title>
        <authorList>
            <person name="Phongsopitanun W."/>
            <person name="Kanchanasin P."/>
            <person name="Pittayakhajonwut P."/>
            <person name="Suwanborirux K."/>
            <person name="Tanasupawat S."/>
        </authorList>
    </citation>
    <scope>NUCLEOTIDE SEQUENCE</scope>
    <source>
        <strain evidence="2">KK1-2</strain>
    </source>
</reference>
<dbReference type="AlphaFoldDB" id="A0A927EXJ2"/>
<comment type="caution">
    <text evidence="2">The sequence shown here is derived from an EMBL/GenBank/DDBJ whole genome shotgun (WGS) entry which is preliminary data.</text>
</comment>
<sequence>MSSARGKDLLGVGGRRNHLSRKALSGAGGKGAGAGRGGPQDVMAARRELVRRLREGRG</sequence>